<sequence>SLSPSKFSEQEFEEFREMNMNAFKKKSIVCLIISIIEDHINDVRCMKENYSFKNFAPLTDGTLANAKPDHFFNTQSEQLNCQIHDELSDFIISLIQKDHLIASNFFQETKGPDRSPAVATQQACYNDASGACAHTQARSELLSTSEREATSEPTIILEDSDTSATFDEAEFHDAAQWSFAHTNDSADDPPASTKHTKRARIGASSISRASSKSLQN</sequence>
<feature type="region of interest" description="Disordered" evidence="1">
    <location>
        <begin position="179"/>
        <end position="216"/>
    </location>
</feature>
<evidence type="ECO:0000313" key="2">
    <source>
        <dbReference type="EMBL" id="KMW68249.1"/>
    </source>
</evidence>
<proteinExistence type="predicted"/>
<dbReference type="Proteomes" id="UP000007802">
    <property type="component" value="Unassembled WGS sequence"/>
</dbReference>
<dbReference type="AlphaFoldDB" id="A0A0J9HGM5"/>
<accession>A0A0J9HGM5</accession>
<organism evidence="2">
    <name type="scientific">Ajellomyces dermatitidis (strain ATCC 18188 / CBS 674.68)</name>
    <name type="common">Blastomyces dermatitidis</name>
    <dbReference type="NCBI Taxonomy" id="653446"/>
    <lineage>
        <taxon>Eukaryota</taxon>
        <taxon>Fungi</taxon>
        <taxon>Dikarya</taxon>
        <taxon>Ascomycota</taxon>
        <taxon>Pezizomycotina</taxon>
        <taxon>Eurotiomycetes</taxon>
        <taxon>Eurotiomycetidae</taxon>
        <taxon>Onygenales</taxon>
        <taxon>Ajellomycetaceae</taxon>
        <taxon>Blastomyces</taxon>
    </lineage>
</organism>
<protein>
    <submittedName>
        <fullName evidence="2">Uncharacterized protein</fullName>
    </submittedName>
</protein>
<feature type="non-terminal residue" evidence="2">
    <location>
        <position position="1"/>
    </location>
</feature>
<gene>
    <name evidence="2" type="ORF">BDDG_12688</name>
</gene>
<dbReference type="EMBL" id="GG749459">
    <property type="protein sequence ID" value="KMW68249.1"/>
    <property type="molecule type" value="Genomic_DNA"/>
</dbReference>
<name>A0A0J9HGM5_AJEDA</name>
<dbReference type="OrthoDB" id="4206888at2759"/>
<feature type="compositionally biased region" description="Low complexity" evidence="1">
    <location>
        <begin position="201"/>
        <end position="216"/>
    </location>
</feature>
<evidence type="ECO:0000256" key="1">
    <source>
        <dbReference type="SAM" id="MobiDB-lite"/>
    </source>
</evidence>
<reference evidence="2" key="1">
    <citation type="submission" date="2010-03" db="EMBL/GenBank/DDBJ databases">
        <title>Annotation of Blastomyces dermatitidis strain ATCC 18188.</title>
        <authorList>
            <consortium name="The Broad Institute Genome Sequencing Platform"/>
            <consortium name="Broad Institute Genome Sequencing Center for Infectious Disease."/>
            <person name="Cuomo C."/>
            <person name="Klein B."/>
            <person name="Sullivan T."/>
            <person name="Heitman J."/>
            <person name="Young S."/>
            <person name="Zeng Q."/>
            <person name="Gargeya S."/>
            <person name="Alvarado L."/>
            <person name="Berlin A.M."/>
            <person name="Chapman S.B."/>
            <person name="Chen Z."/>
            <person name="Freedman E."/>
            <person name="Gellesch M."/>
            <person name="Goldberg J."/>
            <person name="Griggs A."/>
            <person name="Gujja S."/>
            <person name="Heilman E."/>
            <person name="Heiman D."/>
            <person name="Howarth C."/>
            <person name="Mehta T."/>
            <person name="Neiman D."/>
            <person name="Pearson M."/>
            <person name="Roberts A."/>
            <person name="Saif S."/>
            <person name="Shea T."/>
            <person name="Shenoy N."/>
            <person name="Sisk P."/>
            <person name="Stolte C."/>
            <person name="Sykes S."/>
            <person name="White J."/>
            <person name="Yandava C."/>
            <person name="Haas B."/>
            <person name="Nusbaum C."/>
            <person name="Birren B."/>
        </authorList>
    </citation>
    <scope>NUCLEOTIDE SEQUENCE</scope>
    <source>
        <strain evidence="2">ATCC 18188</strain>
    </source>
</reference>